<dbReference type="Proteomes" id="UP001154329">
    <property type="component" value="Chromosome 4"/>
</dbReference>
<sequence>MLLLLYYIQRVGVICPHVNTRYMHLRAAKSKAYRETPPKRYVPCTLLPANRVFQALFIHRYWRNPYLGYYLFHEPVSCARRENCPRIYPWRLYFIISKIIVIILPKLIDIGVHLVVPIIHALTPTELPPLGIQSNEQRRIIGDL</sequence>
<reference evidence="1" key="2">
    <citation type="submission" date="2022-10" db="EMBL/GenBank/DDBJ databases">
        <authorList>
            <consortium name="ENA_rothamsted_submissions"/>
            <consortium name="culmorum"/>
            <person name="King R."/>
        </authorList>
    </citation>
    <scope>NUCLEOTIDE SEQUENCE</scope>
</reference>
<protein>
    <submittedName>
        <fullName evidence="1">Uncharacterized protein</fullName>
    </submittedName>
</protein>
<organism evidence="1 2">
    <name type="scientific">Aphis gossypii</name>
    <name type="common">Cotton aphid</name>
    <dbReference type="NCBI Taxonomy" id="80765"/>
    <lineage>
        <taxon>Eukaryota</taxon>
        <taxon>Metazoa</taxon>
        <taxon>Ecdysozoa</taxon>
        <taxon>Arthropoda</taxon>
        <taxon>Hexapoda</taxon>
        <taxon>Insecta</taxon>
        <taxon>Pterygota</taxon>
        <taxon>Neoptera</taxon>
        <taxon>Paraneoptera</taxon>
        <taxon>Hemiptera</taxon>
        <taxon>Sternorrhyncha</taxon>
        <taxon>Aphidomorpha</taxon>
        <taxon>Aphidoidea</taxon>
        <taxon>Aphididae</taxon>
        <taxon>Aphidini</taxon>
        <taxon>Aphis</taxon>
        <taxon>Aphis</taxon>
    </lineage>
</organism>
<gene>
    <name evidence="1" type="ORF">APHIGO_LOCUS11098</name>
</gene>
<dbReference type="EMBL" id="OU899037">
    <property type="protein sequence ID" value="CAH1737594.1"/>
    <property type="molecule type" value="Genomic_DNA"/>
</dbReference>
<accession>A0A9P0JEI8</accession>
<keyword evidence="2" id="KW-1185">Reference proteome</keyword>
<evidence type="ECO:0000313" key="2">
    <source>
        <dbReference type="Proteomes" id="UP001154329"/>
    </source>
</evidence>
<dbReference type="AlphaFoldDB" id="A0A9P0JEI8"/>
<proteinExistence type="predicted"/>
<evidence type="ECO:0000313" key="1">
    <source>
        <dbReference type="EMBL" id="CAH1737594.1"/>
    </source>
</evidence>
<reference evidence="1" key="1">
    <citation type="submission" date="2022-02" db="EMBL/GenBank/DDBJ databases">
        <authorList>
            <person name="King R."/>
        </authorList>
    </citation>
    <scope>NUCLEOTIDE SEQUENCE</scope>
</reference>
<name>A0A9P0JEI8_APHGO</name>